<dbReference type="GO" id="GO:0005737">
    <property type="term" value="C:cytoplasm"/>
    <property type="evidence" value="ECO:0007669"/>
    <property type="project" value="TreeGrafter"/>
</dbReference>
<dbReference type="FunFam" id="1.10.1200.10:FF:000005">
    <property type="entry name" value="Nonribosomal peptide synthetase 1"/>
    <property type="match status" value="1"/>
</dbReference>
<dbReference type="InterPro" id="IPR025110">
    <property type="entry name" value="AMP-bd_C"/>
</dbReference>
<keyword evidence="4" id="KW-0597">Phosphoprotein</keyword>
<organism evidence="6 7">
    <name type="scientific">Erwinia mallotivora</name>
    <dbReference type="NCBI Taxonomy" id="69222"/>
    <lineage>
        <taxon>Bacteria</taxon>
        <taxon>Pseudomonadati</taxon>
        <taxon>Pseudomonadota</taxon>
        <taxon>Gammaproteobacteria</taxon>
        <taxon>Enterobacterales</taxon>
        <taxon>Erwiniaceae</taxon>
        <taxon>Erwinia</taxon>
    </lineage>
</organism>
<dbReference type="CDD" id="cd19544">
    <property type="entry name" value="E-C_NRPS"/>
    <property type="match status" value="1"/>
</dbReference>
<dbReference type="Gene3D" id="3.30.300.30">
    <property type="match status" value="1"/>
</dbReference>
<dbReference type="Gene3D" id="3.30.559.10">
    <property type="entry name" value="Chloramphenicol acetyltransferase-like domain"/>
    <property type="match status" value="1"/>
</dbReference>
<dbReference type="InterPro" id="IPR036736">
    <property type="entry name" value="ACP-like_sf"/>
</dbReference>
<sequence>TAVECGTETLTYGELNARANRLARHLITLGVCPDTRVAVCMQKGPALITALLAVLKAGGAYVPLDPAYPDERLHFMLDDCGPVVILTAGEAARRTATAGDTRLIRLEDDGEWAGLDDGNPTPAGLTPAHLAYVIYTSGSTGQPKGVMVEHRSLANLAEWHRACFGLPAGARTASTAGVAFGAFTWEVWAALCAGALLALPPGRTAADPARLLGWWQEQEADSGFLVTPLAQAFLGSPPPPRLRTLFTGGDRLGNLPGNPTFQVINNYGSTETTIIATSGVQEPLSETHVGYPIANTRVYVLDGRGEPVPPGVPGEIYVGGAGVARGYLNRPELTQERFLPDPFAGEGRMYRTGDRGRWRPDGALEYLGRLDDQVKIRGYRIEPGEVEAQLLRCPGVREAVVVTRGDGPDRQLVAYVLAGEAPDVAALKRQLGAALPAYMVPAAIVSLAAWPLTPNGKVDRRALPAPDAGALGQAGYAPPQGETECLLAELWAELLRVDRVGRHDNFFALGGHSLLAVRLMARVQQAGLPGDVHTLFTAPTLSALALALTGGEAGSPATGTADNAAPDQTDWMHLPAGQRAVIAAAVSGGAENIQDVYPLAPLQQGILFHHLLHTDDDPYRLNCYLAFASVRLLDGFTAALQKVIDRHDILRTSVVWEGLPEPVQVVWRTARFSLEESGVDGVDGLKAHAAAAPLDIREAPMMRGFMAAAAGGRAYLALQLHHMIADHVSSELIMREVRALMADDDAALPAPVPFRRFVLRAGAADAGGASRAYFRSLLAGVPGPALPYGLTGIRGSGSGLLSISTSVGDGLARRVRRCAGALAVSPAALLHLAWARVLAVISGSDDVVFGTVVLGRGEGDSLHAGAVGLYINTLPVRIGVQEVTVAEAAEAAHLQLFSLMKHGHAALPSVQEAAGWPAEVPLFACLMNYRHTPTDEVAGSGMVSEGVQILAGEERQNYPLALLADDTDRGFRLEVQADGSIEAGRVLGYALHALEGLVTALEESPATAVYDIKVMDGAERRTVLEQYNATTAVPPAGPVHVLFEAHAARTPDATAVECGTETLTYGELNA</sequence>
<dbReference type="InterPro" id="IPR000873">
    <property type="entry name" value="AMP-dep_synth/lig_dom"/>
</dbReference>
<dbReference type="PROSITE" id="PS00455">
    <property type="entry name" value="AMP_BINDING"/>
    <property type="match status" value="1"/>
</dbReference>
<dbReference type="PROSITE" id="PS50075">
    <property type="entry name" value="CARRIER"/>
    <property type="match status" value="1"/>
</dbReference>
<dbReference type="Gene3D" id="3.40.50.980">
    <property type="match status" value="2"/>
</dbReference>
<dbReference type="CDD" id="cd05930">
    <property type="entry name" value="A_NRPS"/>
    <property type="match status" value="1"/>
</dbReference>
<dbReference type="STRING" id="69222.BG55_18410"/>
<protein>
    <recommendedName>
        <fullName evidence="5">Carrier domain-containing protein</fullName>
    </recommendedName>
</protein>
<dbReference type="SUPFAM" id="SSF52777">
    <property type="entry name" value="CoA-dependent acyltransferases"/>
    <property type="match status" value="2"/>
</dbReference>
<dbReference type="SUPFAM" id="SSF56801">
    <property type="entry name" value="Acetyl-CoA synthetase-like"/>
    <property type="match status" value="2"/>
</dbReference>
<dbReference type="GO" id="GO:0031177">
    <property type="term" value="F:phosphopantetheine binding"/>
    <property type="evidence" value="ECO:0007669"/>
    <property type="project" value="TreeGrafter"/>
</dbReference>
<dbReference type="Pfam" id="PF13193">
    <property type="entry name" value="AMP-binding_C"/>
    <property type="match status" value="1"/>
</dbReference>
<feature type="non-terminal residue" evidence="6">
    <location>
        <position position="1070"/>
    </location>
</feature>
<dbReference type="InterPro" id="IPR020845">
    <property type="entry name" value="AMP-binding_CS"/>
</dbReference>
<feature type="domain" description="Carrier" evidence="5">
    <location>
        <begin position="478"/>
        <end position="552"/>
    </location>
</feature>
<proteinExistence type="inferred from homology"/>
<dbReference type="Pfam" id="PF00501">
    <property type="entry name" value="AMP-binding"/>
    <property type="match status" value="1"/>
</dbReference>
<dbReference type="Gene3D" id="3.40.50.1820">
    <property type="entry name" value="alpha/beta hydrolase"/>
    <property type="match status" value="1"/>
</dbReference>
<dbReference type="GO" id="GO:0043041">
    <property type="term" value="P:amino acid activation for nonribosomal peptide biosynthetic process"/>
    <property type="evidence" value="ECO:0007669"/>
    <property type="project" value="TreeGrafter"/>
</dbReference>
<dbReference type="InterPro" id="IPR045851">
    <property type="entry name" value="AMP-bd_C_sf"/>
</dbReference>
<keyword evidence="3" id="KW-0596">Phosphopantetheine</keyword>
<evidence type="ECO:0000313" key="6">
    <source>
        <dbReference type="EMBL" id="EXU74201.1"/>
    </source>
</evidence>
<dbReference type="Gene3D" id="2.30.38.10">
    <property type="entry name" value="Luciferase, Domain 3"/>
    <property type="match status" value="1"/>
</dbReference>
<dbReference type="InterPro" id="IPR010071">
    <property type="entry name" value="AA_adenyl_dom"/>
</dbReference>
<reference evidence="6 7" key="1">
    <citation type="submission" date="2014-02" db="EMBL/GenBank/DDBJ databases">
        <title>Draft genome of Erwinia mallotivora strain BT-MARDI, a papaya dieback pathogen.</title>
        <authorList>
            <person name="Redzuan R."/>
            <person name="Abu Bakar N."/>
            <person name="Badrun R."/>
            <person name="Mohd Raih M.F."/>
            <person name="Rozano L."/>
            <person name="Mat Amin N."/>
        </authorList>
    </citation>
    <scope>NUCLEOTIDE SEQUENCE [LARGE SCALE GENOMIC DNA]</scope>
    <source>
        <strain evidence="6 7">BT-MARDI</strain>
    </source>
</reference>
<dbReference type="InterPro" id="IPR009081">
    <property type="entry name" value="PP-bd_ACP"/>
</dbReference>
<dbReference type="Proteomes" id="UP000019918">
    <property type="component" value="Unassembled WGS sequence"/>
</dbReference>
<dbReference type="InterPro" id="IPR023213">
    <property type="entry name" value="CAT-like_dom_sf"/>
</dbReference>
<dbReference type="OrthoDB" id="9757559at2"/>
<evidence type="ECO:0000256" key="2">
    <source>
        <dbReference type="ARBA" id="ARBA00006432"/>
    </source>
</evidence>
<evidence type="ECO:0000256" key="1">
    <source>
        <dbReference type="ARBA" id="ARBA00001957"/>
    </source>
</evidence>
<name>A0A014LXB0_9GAMM</name>
<comment type="similarity">
    <text evidence="2">Belongs to the ATP-dependent AMP-binding enzyme family.</text>
</comment>
<dbReference type="PANTHER" id="PTHR45527">
    <property type="entry name" value="NONRIBOSOMAL PEPTIDE SYNTHETASE"/>
    <property type="match status" value="1"/>
</dbReference>
<dbReference type="FunFam" id="2.30.38.10:FF:000001">
    <property type="entry name" value="Non-ribosomal peptide synthetase PvdI"/>
    <property type="match status" value="1"/>
</dbReference>
<evidence type="ECO:0000313" key="7">
    <source>
        <dbReference type="Proteomes" id="UP000019918"/>
    </source>
</evidence>
<dbReference type="Gene3D" id="3.40.50.12780">
    <property type="entry name" value="N-terminal domain of ligase-like"/>
    <property type="match status" value="1"/>
</dbReference>
<dbReference type="FunFam" id="3.40.50.980:FF:000001">
    <property type="entry name" value="Non-ribosomal peptide synthetase"/>
    <property type="match status" value="1"/>
</dbReference>
<dbReference type="RefSeq" id="WP_034940067.1">
    <property type="nucleotide sequence ID" value="NZ_JFHN01000064.1"/>
</dbReference>
<dbReference type="FunFam" id="3.30.300.30:FF:000010">
    <property type="entry name" value="Enterobactin synthetase component F"/>
    <property type="match status" value="1"/>
</dbReference>
<dbReference type="InterPro" id="IPR001242">
    <property type="entry name" value="Condensation_dom"/>
</dbReference>
<evidence type="ECO:0000259" key="5">
    <source>
        <dbReference type="PROSITE" id="PS50075"/>
    </source>
</evidence>
<evidence type="ECO:0000256" key="4">
    <source>
        <dbReference type="ARBA" id="ARBA00022553"/>
    </source>
</evidence>
<dbReference type="Pfam" id="PF00550">
    <property type="entry name" value="PP-binding"/>
    <property type="match status" value="1"/>
</dbReference>
<accession>A0A014LXB0</accession>
<dbReference type="NCBIfam" id="TIGR01733">
    <property type="entry name" value="AA-adenyl-dom"/>
    <property type="match status" value="1"/>
</dbReference>
<dbReference type="GO" id="GO:0003824">
    <property type="term" value="F:catalytic activity"/>
    <property type="evidence" value="ECO:0007669"/>
    <property type="project" value="InterPro"/>
</dbReference>
<dbReference type="Pfam" id="PF00668">
    <property type="entry name" value="Condensation"/>
    <property type="match status" value="1"/>
</dbReference>
<dbReference type="AlphaFoldDB" id="A0A014LXB0"/>
<evidence type="ECO:0000256" key="3">
    <source>
        <dbReference type="ARBA" id="ARBA00022450"/>
    </source>
</evidence>
<dbReference type="InterPro" id="IPR042099">
    <property type="entry name" value="ANL_N_sf"/>
</dbReference>
<dbReference type="InterPro" id="IPR029058">
    <property type="entry name" value="AB_hydrolase_fold"/>
</dbReference>
<feature type="non-terminal residue" evidence="6">
    <location>
        <position position="1"/>
    </location>
</feature>
<comment type="cofactor">
    <cofactor evidence="1">
        <name>pantetheine 4'-phosphate</name>
        <dbReference type="ChEBI" id="CHEBI:47942"/>
    </cofactor>
</comment>
<comment type="caution">
    <text evidence="6">The sequence shown here is derived from an EMBL/GenBank/DDBJ whole genome shotgun (WGS) entry which is preliminary data.</text>
</comment>
<dbReference type="PANTHER" id="PTHR45527:SF1">
    <property type="entry name" value="FATTY ACID SYNTHASE"/>
    <property type="match status" value="1"/>
</dbReference>
<gene>
    <name evidence="6" type="ORF">BG55_18410</name>
</gene>
<dbReference type="SUPFAM" id="SSF47336">
    <property type="entry name" value="ACP-like"/>
    <property type="match status" value="1"/>
</dbReference>
<dbReference type="EMBL" id="JFHN01000064">
    <property type="protein sequence ID" value="EXU74201.1"/>
    <property type="molecule type" value="Genomic_DNA"/>
</dbReference>
<keyword evidence="7" id="KW-1185">Reference proteome</keyword>
<dbReference type="GO" id="GO:0044550">
    <property type="term" value="P:secondary metabolite biosynthetic process"/>
    <property type="evidence" value="ECO:0007669"/>
    <property type="project" value="TreeGrafter"/>
</dbReference>
<dbReference type="Gene3D" id="3.30.559.30">
    <property type="entry name" value="Nonribosomal peptide synthetase, condensation domain"/>
    <property type="match status" value="1"/>
</dbReference>